<evidence type="ECO:0000313" key="3">
    <source>
        <dbReference type="Proteomes" id="UP000266723"/>
    </source>
</evidence>
<sequence length="152" mass="17061">MFSPVSTQGRLRAWDKGIRLCISLRSCDFASLKAVRRRNQAEEKQNMGNLLTRPTSPHSIDESSLDRSVVTSIDESSLDRRVLTRRTSPHSTDESSLDRRVLTRPTSPHSTDESSFDRRVLTRPTSPHSIDESSLDRSVVTSIDESSLGLHV</sequence>
<protein>
    <submittedName>
        <fullName evidence="2">Uncharacterized protein</fullName>
    </submittedName>
</protein>
<dbReference type="EMBL" id="QGKV02000759">
    <property type="protein sequence ID" value="KAF3569250.1"/>
    <property type="molecule type" value="Genomic_DNA"/>
</dbReference>
<proteinExistence type="predicted"/>
<feature type="compositionally biased region" description="Basic and acidic residues" evidence="1">
    <location>
        <begin position="91"/>
        <end position="101"/>
    </location>
</feature>
<accession>A0ABQ7DDS2</accession>
<keyword evidence="3" id="KW-1185">Reference proteome</keyword>
<dbReference type="Proteomes" id="UP000266723">
    <property type="component" value="Unassembled WGS sequence"/>
</dbReference>
<comment type="caution">
    <text evidence="2">The sequence shown here is derived from an EMBL/GenBank/DDBJ whole genome shotgun (WGS) entry which is preliminary data.</text>
</comment>
<organism evidence="2 3">
    <name type="scientific">Brassica cretica</name>
    <name type="common">Mustard</name>
    <dbReference type="NCBI Taxonomy" id="69181"/>
    <lineage>
        <taxon>Eukaryota</taxon>
        <taxon>Viridiplantae</taxon>
        <taxon>Streptophyta</taxon>
        <taxon>Embryophyta</taxon>
        <taxon>Tracheophyta</taxon>
        <taxon>Spermatophyta</taxon>
        <taxon>Magnoliopsida</taxon>
        <taxon>eudicotyledons</taxon>
        <taxon>Gunneridae</taxon>
        <taxon>Pentapetalae</taxon>
        <taxon>rosids</taxon>
        <taxon>malvids</taxon>
        <taxon>Brassicales</taxon>
        <taxon>Brassicaceae</taxon>
        <taxon>Brassiceae</taxon>
        <taxon>Brassica</taxon>
    </lineage>
</organism>
<evidence type="ECO:0000313" key="2">
    <source>
        <dbReference type="EMBL" id="KAF3569250.1"/>
    </source>
</evidence>
<gene>
    <name evidence="2" type="ORF">DY000_02012064</name>
</gene>
<name>A0ABQ7DDS2_BRACR</name>
<feature type="compositionally biased region" description="Basic and acidic residues" evidence="1">
    <location>
        <begin position="110"/>
        <end position="120"/>
    </location>
</feature>
<feature type="compositionally biased region" description="Polar residues" evidence="1">
    <location>
        <begin position="46"/>
        <end position="58"/>
    </location>
</feature>
<feature type="region of interest" description="Disordered" evidence="1">
    <location>
        <begin position="40"/>
        <end position="137"/>
    </location>
</feature>
<evidence type="ECO:0000256" key="1">
    <source>
        <dbReference type="SAM" id="MobiDB-lite"/>
    </source>
</evidence>
<reference evidence="2 3" key="1">
    <citation type="journal article" date="2020" name="BMC Genomics">
        <title>Intraspecific diversification of the crop wild relative Brassica cretica Lam. using demographic model selection.</title>
        <authorList>
            <person name="Kioukis A."/>
            <person name="Michalopoulou V.A."/>
            <person name="Briers L."/>
            <person name="Pirintsos S."/>
            <person name="Studholme D.J."/>
            <person name="Pavlidis P."/>
            <person name="Sarris P.F."/>
        </authorList>
    </citation>
    <scope>NUCLEOTIDE SEQUENCE [LARGE SCALE GENOMIC DNA]</scope>
    <source>
        <strain evidence="3">cv. PFS-1207/04</strain>
    </source>
</reference>